<accession>A0A4C1ZUA2</accession>
<keyword evidence="2" id="KW-1185">Reference proteome</keyword>
<evidence type="ECO:0000313" key="2">
    <source>
        <dbReference type="Proteomes" id="UP000299102"/>
    </source>
</evidence>
<gene>
    <name evidence="1" type="ORF">EVAR_67784_1</name>
</gene>
<evidence type="ECO:0000313" key="1">
    <source>
        <dbReference type="EMBL" id="GBP92056.1"/>
    </source>
</evidence>
<proteinExistence type="predicted"/>
<dbReference type="AlphaFoldDB" id="A0A4C1ZUA2"/>
<sequence length="154" mass="17303">MTKHVPAAAAARRPTFSGIDCQRRPPRPARARLLISFARHKMRFHLYVEVSATPLILRLKYRETFSPTLLGCGAPRKPYRRAVCVGEGLTELSASQDPVCTLHIEKSRPTDRTLHCTRHRFATALFARRFDARVRPPAVAFAGRLMKQNAGGDI</sequence>
<name>A0A4C1ZUA2_EUMVA</name>
<protein>
    <submittedName>
        <fullName evidence="1">Uncharacterized protein</fullName>
    </submittedName>
</protein>
<organism evidence="1 2">
    <name type="scientific">Eumeta variegata</name>
    <name type="common">Bagworm moth</name>
    <name type="synonym">Eumeta japonica</name>
    <dbReference type="NCBI Taxonomy" id="151549"/>
    <lineage>
        <taxon>Eukaryota</taxon>
        <taxon>Metazoa</taxon>
        <taxon>Ecdysozoa</taxon>
        <taxon>Arthropoda</taxon>
        <taxon>Hexapoda</taxon>
        <taxon>Insecta</taxon>
        <taxon>Pterygota</taxon>
        <taxon>Neoptera</taxon>
        <taxon>Endopterygota</taxon>
        <taxon>Lepidoptera</taxon>
        <taxon>Glossata</taxon>
        <taxon>Ditrysia</taxon>
        <taxon>Tineoidea</taxon>
        <taxon>Psychidae</taxon>
        <taxon>Oiketicinae</taxon>
        <taxon>Eumeta</taxon>
    </lineage>
</organism>
<comment type="caution">
    <text evidence="1">The sequence shown here is derived from an EMBL/GenBank/DDBJ whole genome shotgun (WGS) entry which is preliminary data.</text>
</comment>
<dbReference type="EMBL" id="BGZK01002234">
    <property type="protein sequence ID" value="GBP92056.1"/>
    <property type="molecule type" value="Genomic_DNA"/>
</dbReference>
<dbReference type="Proteomes" id="UP000299102">
    <property type="component" value="Unassembled WGS sequence"/>
</dbReference>
<reference evidence="1 2" key="1">
    <citation type="journal article" date="2019" name="Commun. Biol.">
        <title>The bagworm genome reveals a unique fibroin gene that provides high tensile strength.</title>
        <authorList>
            <person name="Kono N."/>
            <person name="Nakamura H."/>
            <person name="Ohtoshi R."/>
            <person name="Tomita M."/>
            <person name="Numata K."/>
            <person name="Arakawa K."/>
        </authorList>
    </citation>
    <scope>NUCLEOTIDE SEQUENCE [LARGE SCALE GENOMIC DNA]</scope>
</reference>